<dbReference type="SMART" id="SM00360">
    <property type="entry name" value="RRM"/>
    <property type="match status" value="1"/>
</dbReference>
<organism evidence="14 15">
    <name type="scientific">Protea cynaroides</name>
    <dbReference type="NCBI Taxonomy" id="273540"/>
    <lineage>
        <taxon>Eukaryota</taxon>
        <taxon>Viridiplantae</taxon>
        <taxon>Streptophyta</taxon>
        <taxon>Embryophyta</taxon>
        <taxon>Tracheophyta</taxon>
        <taxon>Spermatophyta</taxon>
        <taxon>Magnoliopsida</taxon>
        <taxon>Proteales</taxon>
        <taxon>Proteaceae</taxon>
        <taxon>Protea</taxon>
    </lineage>
</organism>
<dbReference type="AlphaFoldDB" id="A0A9Q0L4V7"/>
<feature type="compositionally biased region" description="Basic and acidic residues" evidence="10">
    <location>
        <begin position="370"/>
        <end position="382"/>
    </location>
</feature>
<name>A0A9Q0L4V7_9MAGN</name>
<protein>
    <recommendedName>
        <fullName evidence="3">peptidylprolyl isomerase</fullName>
        <ecNumber evidence="3">5.2.1.8</ecNumber>
    </recommendedName>
</protein>
<evidence type="ECO:0000256" key="10">
    <source>
        <dbReference type="SAM" id="MobiDB-lite"/>
    </source>
</evidence>
<evidence type="ECO:0000256" key="7">
    <source>
        <dbReference type="ARBA" id="ARBA00023242"/>
    </source>
</evidence>
<dbReference type="CDD" id="cd12235">
    <property type="entry name" value="RRM_PPIL4"/>
    <property type="match status" value="1"/>
</dbReference>
<dbReference type="OrthoDB" id="2083at2759"/>
<keyword evidence="8" id="KW-0863">Zinc-finger</keyword>
<evidence type="ECO:0000256" key="5">
    <source>
        <dbReference type="ARBA" id="ARBA00023110"/>
    </source>
</evidence>
<dbReference type="InterPro" id="IPR035979">
    <property type="entry name" value="RBD_domain_sf"/>
</dbReference>
<keyword evidence="8" id="KW-0479">Metal-binding</keyword>
<dbReference type="Pfam" id="PF00076">
    <property type="entry name" value="RRM_1"/>
    <property type="match status" value="1"/>
</dbReference>
<dbReference type="SMART" id="SM00343">
    <property type="entry name" value="ZnF_C2HC"/>
    <property type="match status" value="1"/>
</dbReference>
<dbReference type="Proteomes" id="UP001141806">
    <property type="component" value="Unassembled WGS sequence"/>
</dbReference>
<dbReference type="CDD" id="cd01921">
    <property type="entry name" value="cyclophilin_RRM"/>
    <property type="match status" value="1"/>
</dbReference>
<comment type="catalytic activity">
    <reaction evidence="1">
        <text>[protein]-peptidylproline (omega=180) = [protein]-peptidylproline (omega=0)</text>
        <dbReference type="Rhea" id="RHEA:16237"/>
        <dbReference type="Rhea" id="RHEA-COMP:10747"/>
        <dbReference type="Rhea" id="RHEA-COMP:10748"/>
        <dbReference type="ChEBI" id="CHEBI:83833"/>
        <dbReference type="ChEBI" id="CHEBI:83834"/>
        <dbReference type="EC" id="5.2.1.8"/>
    </reaction>
</comment>
<dbReference type="PROSITE" id="PS50102">
    <property type="entry name" value="RRM"/>
    <property type="match status" value="1"/>
</dbReference>
<proteinExistence type="predicted"/>
<dbReference type="GO" id="GO:0003723">
    <property type="term" value="F:RNA binding"/>
    <property type="evidence" value="ECO:0007669"/>
    <property type="project" value="UniProtKB-UniRule"/>
</dbReference>
<dbReference type="SUPFAM" id="SSF50891">
    <property type="entry name" value="Cyclophilin-like"/>
    <property type="match status" value="1"/>
</dbReference>
<evidence type="ECO:0000256" key="8">
    <source>
        <dbReference type="PROSITE-ProRule" id="PRU00047"/>
    </source>
</evidence>
<dbReference type="SUPFAM" id="SSF54928">
    <property type="entry name" value="RNA-binding domain, RBD"/>
    <property type="match status" value="1"/>
</dbReference>
<dbReference type="InterPro" id="IPR029000">
    <property type="entry name" value="Cyclophilin-like_dom_sf"/>
</dbReference>
<accession>A0A9Q0L4V7</accession>
<dbReference type="PROSITE" id="PS50158">
    <property type="entry name" value="ZF_CCHC"/>
    <property type="match status" value="1"/>
</dbReference>
<dbReference type="InterPro" id="IPR012677">
    <property type="entry name" value="Nucleotide-bd_a/b_plait_sf"/>
</dbReference>
<dbReference type="GO" id="GO:0008270">
    <property type="term" value="F:zinc ion binding"/>
    <property type="evidence" value="ECO:0007669"/>
    <property type="project" value="UniProtKB-KW"/>
</dbReference>
<gene>
    <name evidence="14" type="ORF">NE237_032668</name>
</gene>
<dbReference type="PROSITE" id="PS50072">
    <property type="entry name" value="CSA_PPIASE_2"/>
    <property type="match status" value="1"/>
</dbReference>
<evidence type="ECO:0000259" key="13">
    <source>
        <dbReference type="PROSITE" id="PS50158"/>
    </source>
</evidence>
<dbReference type="Pfam" id="PF00098">
    <property type="entry name" value="zf-CCHC"/>
    <property type="match status" value="1"/>
</dbReference>
<dbReference type="Pfam" id="PF00160">
    <property type="entry name" value="Pro_isomerase"/>
    <property type="match status" value="1"/>
</dbReference>
<dbReference type="FunFam" id="3.30.70.330:FF:000455">
    <property type="entry name" value="Peptidyl-prolyl cis-trans isomerase"/>
    <property type="match status" value="1"/>
</dbReference>
<sequence>MSVLIVTSLGDIVIDLHTDRCPLTTKSFLKLCKIKYFNGCLFHTIQKDFTAQTGDPTGKGTGGDSIYKFLYGDQARFFSDEIHQDLKHSKIGTVAMASAGENLNASQFYFTLRDDLDYLDGKHTVFGEVAEGLETLTRINEAFVDDKARPYKNIRIKHTYILDDPFDDPPQLADLIPGASPEGKPHDEIDDDVRLEDDWVPIDEQMDPAELVEILRAKEAHSSAVVLESIGDIPEAEIKPPDNVLFVCKLNPVTEDEDLHTIFSRFGNLISAEIIRDFKTKDSLCYAFIEFETKEACEQAYFKMDNALIDDRRIHVDFSQSVAKLWSQYRRKQTGKGGGCFKCGALDHMSKDCTGAQGTMQLPPKYILKDENTQRGGKDNARFDMVFDGDAPANSEQQEFKAEDQRHRDHEKKDRYWHDDRSRQYREDEKQRDSKESRDFGRKDEEYHQDRSDREKQREGDNYKGPERRRDRRDERDHRKRSADGDDHEERKDHRDSKNDRDYSKRSTDRDGRGDRRVERDHRKRSADGDDREERKDRRDSKDDRDHSKGSIDRDGHGDRRDERDHRKRSADGDDHEERKDHRDSKNDRDYSKRSSDRDGRGDRRVERDHRKRSADGDDREERKDRRDSKDDQDHSKGSIDRDGHGDRRDERDHRKRSANGDDHEERKDHRNSKDDRDYSKRNTNRDGRGDRRDERDYKKRNIDMDGHGEREERDYKRSIDNDHDRNNDRHTDRRHRNDRR</sequence>
<dbReference type="EMBL" id="JAMYWD010000001">
    <property type="protein sequence ID" value="KAJ4981831.1"/>
    <property type="molecule type" value="Genomic_DNA"/>
</dbReference>
<dbReference type="FunFam" id="2.40.100.10:FF:000015">
    <property type="entry name" value="Peptidyl-prolyl cis-trans isomerase"/>
    <property type="match status" value="1"/>
</dbReference>
<dbReference type="Gene3D" id="2.40.100.10">
    <property type="entry name" value="Cyclophilin-like"/>
    <property type="match status" value="1"/>
</dbReference>
<evidence type="ECO:0000256" key="3">
    <source>
        <dbReference type="ARBA" id="ARBA00013194"/>
    </source>
</evidence>
<dbReference type="InterPro" id="IPR001878">
    <property type="entry name" value="Znf_CCHC"/>
</dbReference>
<feature type="domain" description="PPIase cyclophilin-type" evidence="11">
    <location>
        <begin position="7"/>
        <end position="161"/>
    </location>
</feature>
<evidence type="ECO:0000259" key="11">
    <source>
        <dbReference type="PROSITE" id="PS50072"/>
    </source>
</evidence>
<dbReference type="InterPro" id="IPR000504">
    <property type="entry name" value="RRM_dom"/>
</dbReference>
<feature type="domain" description="CCHC-type" evidence="13">
    <location>
        <begin position="340"/>
        <end position="353"/>
    </location>
</feature>
<comment type="caution">
    <text evidence="14">The sequence shown here is derived from an EMBL/GenBank/DDBJ whole genome shotgun (WGS) entry which is preliminary data.</text>
</comment>
<dbReference type="PRINTS" id="PR00153">
    <property type="entry name" value="CSAPPISMRASE"/>
</dbReference>
<evidence type="ECO:0000256" key="4">
    <source>
        <dbReference type="ARBA" id="ARBA00022884"/>
    </source>
</evidence>
<dbReference type="PANTHER" id="PTHR45843:SF1">
    <property type="entry name" value="PEPTIDYL-PROLYL CIS-TRANS ISOMERASE-LIKE 4"/>
    <property type="match status" value="1"/>
</dbReference>
<dbReference type="GO" id="GO:0005634">
    <property type="term" value="C:nucleus"/>
    <property type="evidence" value="ECO:0007669"/>
    <property type="project" value="UniProtKB-SubCell"/>
</dbReference>
<evidence type="ECO:0000313" key="15">
    <source>
        <dbReference type="Proteomes" id="UP001141806"/>
    </source>
</evidence>
<feature type="domain" description="RRM" evidence="12">
    <location>
        <begin position="243"/>
        <end position="321"/>
    </location>
</feature>
<dbReference type="InterPro" id="IPR002130">
    <property type="entry name" value="Cyclophilin-type_PPIase_dom"/>
</dbReference>
<dbReference type="InterPro" id="IPR035542">
    <property type="entry name" value="CRIP"/>
</dbReference>
<evidence type="ECO:0000256" key="2">
    <source>
        <dbReference type="ARBA" id="ARBA00004123"/>
    </source>
</evidence>
<keyword evidence="5" id="KW-0697">Rotamase</keyword>
<keyword evidence="4 9" id="KW-0694">RNA-binding</keyword>
<evidence type="ECO:0000259" key="12">
    <source>
        <dbReference type="PROSITE" id="PS50102"/>
    </source>
</evidence>
<evidence type="ECO:0000313" key="14">
    <source>
        <dbReference type="EMBL" id="KAJ4981831.1"/>
    </source>
</evidence>
<keyword evidence="8" id="KW-0862">Zinc</keyword>
<feature type="region of interest" description="Disordered" evidence="10">
    <location>
        <begin position="370"/>
        <end position="741"/>
    </location>
</feature>
<dbReference type="EC" id="5.2.1.8" evidence="3"/>
<dbReference type="PANTHER" id="PTHR45843">
    <property type="entry name" value="PEPTIDYL-PROLYL CIS-TRANS ISOMERASE-LIKE 4"/>
    <property type="match status" value="1"/>
</dbReference>
<dbReference type="InterPro" id="IPR035538">
    <property type="entry name" value="Cyclophilin_PPIL4"/>
</dbReference>
<evidence type="ECO:0000256" key="6">
    <source>
        <dbReference type="ARBA" id="ARBA00023235"/>
    </source>
</evidence>
<feature type="compositionally biased region" description="Basic and acidic residues" evidence="10">
    <location>
        <begin position="398"/>
        <end position="732"/>
    </location>
</feature>
<evidence type="ECO:0000256" key="1">
    <source>
        <dbReference type="ARBA" id="ARBA00000971"/>
    </source>
</evidence>
<keyword evidence="15" id="KW-1185">Reference proteome</keyword>
<keyword evidence="6" id="KW-0413">Isomerase</keyword>
<dbReference type="Gene3D" id="3.30.70.330">
    <property type="match status" value="1"/>
</dbReference>
<comment type="subcellular location">
    <subcellularLocation>
        <location evidence="2">Nucleus</location>
    </subcellularLocation>
</comment>
<keyword evidence="7" id="KW-0539">Nucleus</keyword>
<reference evidence="14" key="1">
    <citation type="journal article" date="2023" name="Plant J.">
        <title>The genome of the king protea, Protea cynaroides.</title>
        <authorList>
            <person name="Chang J."/>
            <person name="Duong T.A."/>
            <person name="Schoeman C."/>
            <person name="Ma X."/>
            <person name="Roodt D."/>
            <person name="Barker N."/>
            <person name="Li Z."/>
            <person name="Van de Peer Y."/>
            <person name="Mizrachi E."/>
        </authorList>
    </citation>
    <scope>NUCLEOTIDE SEQUENCE</scope>
    <source>
        <tissue evidence="14">Young leaves</tissue>
    </source>
</reference>
<dbReference type="GO" id="GO:0003755">
    <property type="term" value="F:peptidyl-prolyl cis-trans isomerase activity"/>
    <property type="evidence" value="ECO:0007669"/>
    <property type="project" value="UniProtKB-KW"/>
</dbReference>
<evidence type="ECO:0000256" key="9">
    <source>
        <dbReference type="PROSITE-ProRule" id="PRU00176"/>
    </source>
</evidence>